<evidence type="ECO:0000313" key="3">
    <source>
        <dbReference type="EMBL" id="HJE39157.1"/>
    </source>
</evidence>
<proteinExistence type="predicted"/>
<dbReference type="GO" id="GO:0004135">
    <property type="term" value="F:amylo-alpha-1,6-glucosidase activity"/>
    <property type="evidence" value="ECO:0007669"/>
    <property type="project" value="InterPro"/>
</dbReference>
<dbReference type="Pfam" id="PF12439">
    <property type="entry name" value="GDE_N"/>
    <property type="match status" value="1"/>
</dbReference>
<dbReference type="SUPFAM" id="SSF48208">
    <property type="entry name" value="Six-hairpin glycosidases"/>
    <property type="match status" value="1"/>
</dbReference>
<accession>A0A921EAE6</accession>
<evidence type="ECO:0000259" key="2">
    <source>
        <dbReference type="Pfam" id="PF12439"/>
    </source>
</evidence>
<dbReference type="InterPro" id="IPR024742">
    <property type="entry name" value="Glycogen_debranch_N"/>
</dbReference>
<dbReference type="InterPro" id="IPR010401">
    <property type="entry name" value="AGL/Gdb1"/>
</dbReference>
<reference evidence="3" key="1">
    <citation type="journal article" date="2021" name="PeerJ">
        <title>Extensive microbial diversity within the chicken gut microbiome revealed by metagenomics and culture.</title>
        <authorList>
            <person name="Gilroy R."/>
            <person name="Ravi A."/>
            <person name="Getino M."/>
            <person name="Pursley I."/>
            <person name="Horton D.L."/>
            <person name="Alikhan N.F."/>
            <person name="Baker D."/>
            <person name="Gharbi K."/>
            <person name="Hall N."/>
            <person name="Watson M."/>
            <person name="Adriaenssens E.M."/>
            <person name="Foster-Nyarko E."/>
            <person name="Jarju S."/>
            <person name="Secka A."/>
            <person name="Antonio M."/>
            <person name="Oren A."/>
            <person name="Chaudhuri R.R."/>
            <person name="La Ragione R."/>
            <person name="Hildebrand F."/>
            <person name="Pallen M.J."/>
        </authorList>
    </citation>
    <scope>NUCLEOTIDE SEQUENCE</scope>
    <source>
        <strain evidence="3">4100</strain>
    </source>
</reference>
<evidence type="ECO:0000259" key="1">
    <source>
        <dbReference type="Pfam" id="PF06202"/>
    </source>
</evidence>
<dbReference type="Pfam" id="PF06202">
    <property type="entry name" value="GDE_C"/>
    <property type="match status" value="1"/>
</dbReference>
<reference evidence="3" key="2">
    <citation type="submission" date="2021-09" db="EMBL/GenBank/DDBJ databases">
        <authorList>
            <person name="Gilroy R."/>
        </authorList>
    </citation>
    <scope>NUCLEOTIDE SEQUENCE</scope>
    <source>
        <strain evidence="3">4100</strain>
    </source>
</reference>
<feature type="domain" description="Glycogen debranching enzyme bacterial and archaeal type N-terminal" evidence="2">
    <location>
        <begin position="21"/>
        <end position="240"/>
    </location>
</feature>
<feature type="domain" description="Glycogen debranching enzyme C-terminal" evidence="1">
    <location>
        <begin position="281"/>
        <end position="643"/>
    </location>
</feature>
<dbReference type="PANTHER" id="PTHR10569:SF2">
    <property type="entry name" value="GLYCOGEN DEBRANCHING ENZYME"/>
    <property type="match status" value="1"/>
</dbReference>
<dbReference type="GO" id="GO:0004134">
    <property type="term" value="F:4-alpha-glucanotransferase activity"/>
    <property type="evidence" value="ECO:0007669"/>
    <property type="project" value="InterPro"/>
</dbReference>
<sequence length="656" mass="73946">MSYLKFDKNLLINLDQSLRMEMLRTNQSGAYHCTSLTDCNTRRQHGLLVIPLPGAGGEPHVMLSSLDETVIQHGAPFNLALHRYQGGVYAPNGHKYIREFDCERVPRTTYRVGGVILTKEKIFISNENRILIRYTLVDAHSPTTLRLRPMLAFRKADDICVANDRINTEVRQVPNGIDCCLYDGYPHLYMQTSSPSEFVPKADWYHNFEYIKDVERYEGRCEDLWTPGYIELPIRPGESVIFSAGTSEVPPGKIEKMYEAEIGSRTCRTSFFNCLKNAAKQFYLRADHDGEKAMYILSAYPWGGIRARDIFMALPGSTLCIDHPQDFEQIFATASEALLRFLDDGRSDSVIQNLDAPDIPLWALWAVQEYAVRCGKETAREKYGEFVARVIDDILADSHPNLHVDDRGLIETAGHRTAASWMAATMPGSTVPLIPRTGYLVELNALWYDALEFAIELFDGDTKYEKQRERWSAVSASLAPSFISMFLNEAGYLWDYVEHSGPNPEVRPNMAIAIGLRHTPLSRRQCKGVLDVVTRELLTPKGLRTLSPKSGNYRPLYVGTPEERAKAHHNGPARPWLMGFYAAAYLKVFGMSGVGYIDRMLIGFEDEMSRDCIGSLSQLYDGNPPFNGHGAVSHAINVAEVLRALTTLRKFESTNK</sequence>
<dbReference type="Proteomes" id="UP000711407">
    <property type="component" value="Unassembled WGS sequence"/>
</dbReference>
<dbReference type="PANTHER" id="PTHR10569">
    <property type="entry name" value="GLYCOGEN DEBRANCHING ENZYME"/>
    <property type="match status" value="1"/>
</dbReference>
<dbReference type="InterPro" id="IPR012341">
    <property type="entry name" value="6hp_glycosidase-like_sf"/>
</dbReference>
<dbReference type="GO" id="GO:0005980">
    <property type="term" value="P:glycogen catabolic process"/>
    <property type="evidence" value="ECO:0007669"/>
    <property type="project" value="InterPro"/>
</dbReference>
<evidence type="ECO:0000313" key="4">
    <source>
        <dbReference type="Proteomes" id="UP000711407"/>
    </source>
</evidence>
<dbReference type="InterPro" id="IPR032790">
    <property type="entry name" value="GDE_C"/>
</dbReference>
<gene>
    <name evidence="3" type="ORF">K8V47_05305</name>
</gene>
<dbReference type="InterPro" id="IPR008928">
    <property type="entry name" value="6-hairpin_glycosidase_sf"/>
</dbReference>
<organism evidence="3 4">
    <name type="scientific">Candidatus Amulumruptor caecigallinarius</name>
    <dbReference type="NCBI Taxonomy" id="2109911"/>
    <lineage>
        <taxon>Bacteria</taxon>
        <taxon>Pseudomonadati</taxon>
        <taxon>Bacteroidota</taxon>
        <taxon>Bacteroidia</taxon>
        <taxon>Bacteroidales</taxon>
        <taxon>Muribaculaceae</taxon>
        <taxon>Candidatus Amulumruptor</taxon>
    </lineage>
</organism>
<dbReference type="Gene3D" id="1.50.10.10">
    <property type="match status" value="1"/>
</dbReference>
<comment type="caution">
    <text evidence="3">The sequence shown here is derived from an EMBL/GenBank/DDBJ whole genome shotgun (WGS) entry which is preliminary data.</text>
</comment>
<name>A0A921EAE6_9BACT</name>
<dbReference type="EMBL" id="DYXT01000028">
    <property type="protein sequence ID" value="HJE39157.1"/>
    <property type="molecule type" value="Genomic_DNA"/>
</dbReference>
<dbReference type="AlphaFoldDB" id="A0A921EAE6"/>
<protein>
    <submittedName>
        <fullName evidence="3">Amylo-alpha-1,6-glucosidase</fullName>
    </submittedName>
</protein>